<keyword evidence="6" id="KW-1185">Reference proteome</keyword>
<dbReference type="InterPro" id="IPR006143">
    <property type="entry name" value="RND_pump_MFP"/>
</dbReference>
<feature type="domain" description="Multidrug resistance protein MdtA-like barrel-sandwich hybrid" evidence="4">
    <location>
        <begin position="49"/>
        <end position="183"/>
    </location>
</feature>
<evidence type="ECO:0000256" key="1">
    <source>
        <dbReference type="ARBA" id="ARBA00009477"/>
    </source>
</evidence>
<keyword evidence="3" id="KW-0732">Signal</keyword>
<evidence type="ECO:0000313" key="6">
    <source>
        <dbReference type="Proteomes" id="UP000199377"/>
    </source>
</evidence>
<dbReference type="SUPFAM" id="SSF111369">
    <property type="entry name" value="HlyD-like secretion proteins"/>
    <property type="match status" value="1"/>
</dbReference>
<dbReference type="Proteomes" id="UP000199377">
    <property type="component" value="Unassembled WGS sequence"/>
</dbReference>
<gene>
    <name evidence="5" type="ORF">SAMN05216258_106296</name>
</gene>
<accession>A0A1I3I1Z4</accession>
<organism evidence="5 6">
    <name type="scientific">Albimonas pacifica</name>
    <dbReference type="NCBI Taxonomy" id="1114924"/>
    <lineage>
        <taxon>Bacteria</taxon>
        <taxon>Pseudomonadati</taxon>
        <taxon>Pseudomonadota</taxon>
        <taxon>Alphaproteobacteria</taxon>
        <taxon>Rhodobacterales</taxon>
        <taxon>Paracoccaceae</taxon>
        <taxon>Albimonas</taxon>
    </lineage>
</organism>
<dbReference type="GO" id="GO:1990281">
    <property type="term" value="C:efflux pump complex"/>
    <property type="evidence" value="ECO:0007669"/>
    <property type="project" value="TreeGrafter"/>
</dbReference>
<evidence type="ECO:0000313" key="5">
    <source>
        <dbReference type="EMBL" id="SFI41922.1"/>
    </source>
</evidence>
<dbReference type="Gene3D" id="2.40.50.100">
    <property type="match status" value="1"/>
</dbReference>
<dbReference type="RefSeq" id="WP_092860737.1">
    <property type="nucleotide sequence ID" value="NZ_FOQH01000006.1"/>
</dbReference>
<feature type="signal peptide" evidence="3">
    <location>
        <begin position="1"/>
        <end position="21"/>
    </location>
</feature>
<name>A0A1I3I1Z4_9RHOB</name>
<dbReference type="PANTHER" id="PTHR30469">
    <property type="entry name" value="MULTIDRUG RESISTANCE PROTEIN MDTA"/>
    <property type="match status" value="1"/>
</dbReference>
<evidence type="ECO:0000259" key="4">
    <source>
        <dbReference type="Pfam" id="PF25917"/>
    </source>
</evidence>
<dbReference type="PANTHER" id="PTHR30469:SF15">
    <property type="entry name" value="HLYD FAMILY OF SECRETION PROTEINS"/>
    <property type="match status" value="1"/>
</dbReference>
<dbReference type="InterPro" id="IPR058625">
    <property type="entry name" value="MdtA-like_BSH"/>
</dbReference>
<keyword evidence="2" id="KW-0175">Coiled coil</keyword>
<comment type="similarity">
    <text evidence="1">Belongs to the membrane fusion protein (MFP) (TC 8.A.1) family.</text>
</comment>
<evidence type="ECO:0000256" key="2">
    <source>
        <dbReference type="SAM" id="Coils"/>
    </source>
</evidence>
<dbReference type="Gene3D" id="2.40.420.20">
    <property type="match status" value="1"/>
</dbReference>
<dbReference type="EMBL" id="FOQH01000006">
    <property type="protein sequence ID" value="SFI41922.1"/>
    <property type="molecule type" value="Genomic_DNA"/>
</dbReference>
<protein>
    <submittedName>
        <fullName evidence="5">RND family efflux transporter, MFP subunit</fullName>
    </submittedName>
</protein>
<dbReference type="NCBIfam" id="TIGR01730">
    <property type="entry name" value="RND_mfp"/>
    <property type="match status" value="1"/>
</dbReference>
<dbReference type="OrthoDB" id="7914255at2"/>
<dbReference type="STRING" id="1114924.SAMN05216258_106296"/>
<sequence length="328" mass="34371">MRNRIGLAALLALGAAGAAAAQGWEVRPVEIADRRPVFGQVESVKRAYARARLTGELAELSVTEGDAVAAGQVIARVRDDKLDLQIAALDAGLRALEAQAAQARIDLDRARELRERGAVAAATLDQARTAMNVIEETRAAREAERAALVRRRDEGAVLAPEAGRVLSVPVVQGMTVTPGETVAEIAAERFVLRARLPERHARFLGEGDVVQIAERGPLTGGEAGEGRIAKVYPELEAGQVVVDIAAAGLGDFFVGERVRLSVATGVREALVVPPAYLRLRHGVAFVRLEGGGAPVEVVVQPGGPVDGGVEVLAGLKPGDVLAAWEAGE</sequence>
<dbReference type="Pfam" id="PF25917">
    <property type="entry name" value="BSH_RND"/>
    <property type="match status" value="1"/>
</dbReference>
<reference evidence="5 6" key="1">
    <citation type="submission" date="2016-10" db="EMBL/GenBank/DDBJ databases">
        <authorList>
            <person name="de Groot N.N."/>
        </authorList>
    </citation>
    <scope>NUCLEOTIDE SEQUENCE [LARGE SCALE GENOMIC DNA]</scope>
    <source>
        <strain evidence="5 6">CGMCC 1.11030</strain>
    </source>
</reference>
<dbReference type="AlphaFoldDB" id="A0A1I3I1Z4"/>
<proteinExistence type="inferred from homology"/>
<feature type="coiled-coil region" evidence="2">
    <location>
        <begin position="86"/>
        <end position="113"/>
    </location>
</feature>
<evidence type="ECO:0000256" key="3">
    <source>
        <dbReference type="SAM" id="SignalP"/>
    </source>
</evidence>
<feature type="chain" id="PRO_5011509987" evidence="3">
    <location>
        <begin position="22"/>
        <end position="328"/>
    </location>
</feature>
<dbReference type="GO" id="GO:0015562">
    <property type="term" value="F:efflux transmembrane transporter activity"/>
    <property type="evidence" value="ECO:0007669"/>
    <property type="project" value="TreeGrafter"/>
</dbReference>
<dbReference type="Gene3D" id="1.10.287.470">
    <property type="entry name" value="Helix hairpin bin"/>
    <property type="match status" value="1"/>
</dbReference>